<keyword evidence="4" id="KW-0520">NAD</keyword>
<feature type="domain" description="Thioredoxin" evidence="8">
    <location>
        <begin position="305"/>
        <end position="493"/>
    </location>
</feature>
<keyword evidence="2" id="KW-0677">Repeat</keyword>
<evidence type="ECO:0000256" key="6">
    <source>
        <dbReference type="ARBA" id="ARBA00047388"/>
    </source>
</evidence>
<evidence type="ECO:0000256" key="7">
    <source>
        <dbReference type="ARBA" id="ARBA00047804"/>
    </source>
</evidence>
<dbReference type="InterPro" id="IPR004146">
    <property type="entry name" value="DC1"/>
</dbReference>
<sequence>MADAEATTPKSHDLQALLSSDGRDFLVRNNGDHVKTSELTGKTVGLYFSASWCGPCRRFTPKLIETYNDLHTKKDHFEVVFLSADRDQDSFNEYFSKMPWLAVPFSDEETRDRLDALFEVNGIPHLVIVDPSGKVVSDEGVGVVGDYGVDVFPFTEERMKELKDEEERAMREQSLRSLLVSTSRDFLISSDGTQVPVASLEGKIVGLYFSASAYGPCVDFAKKLVEVHGELNKKGESFQVVLVSLDSDEDSFKETLEGMPWLALPFNDKTCSKLLRYFELSALPTLVIIGQDGKTLHPNVAELVQEYGAQAYPFTPEKVAELEEIEKARKEAQTLESILVSGDRDFVIRNGGSKVKVLVSELVGKNILLYFSAHWCPPCRAFLPKLIEAYHEIKAKDDRFEVIFISSDRSQEAFDEFFLSMPWLALPFGDERKKLLSRTFNVSGIPTVIAIGANGKTVTDEARGILMTHGAKAYPFTAERLKEIEEEIEEMAKGWPEKLKSALHDEHELLLTRRRTYVCDGCNDQGTGLSFYCGGCDFDLHPNCALMKDEGTANGDADHEEEAPNEGWVCDGNVCTKA</sequence>
<dbReference type="EC" id="1.8.1.8" evidence="1"/>
<dbReference type="Gene3D" id="3.40.30.10">
    <property type="entry name" value="Glutaredoxin"/>
    <property type="match status" value="3"/>
</dbReference>
<keyword evidence="10" id="KW-1185">Reference proteome</keyword>
<gene>
    <name evidence="9" type="ORF">Syun_024099</name>
</gene>
<dbReference type="SUPFAM" id="SSF52833">
    <property type="entry name" value="Thioredoxin-like"/>
    <property type="match status" value="3"/>
</dbReference>
<dbReference type="Pfam" id="PF03107">
    <property type="entry name" value="C1_2"/>
    <property type="match status" value="1"/>
</dbReference>
<keyword evidence="3" id="KW-0560">Oxidoreductase</keyword>
<dbReference type="InterPro" id="IPR013766">
    <property type="entry name" value="Thioredoxin_domain"/>
</dbReference>
<evidence type="ECO:0000256" key="1">
    <source>
        <dbReference type="ARBA" id="ARBA00012612"/>
    </source>
</evidence>
<feature type="domain" description="Thioredoxin" evidence="8">
    <location>
        <begin position="5"/>
        <end position="164"/>
    </location>
</feature>
<evidence type="ECO:0000256" key="4">
    <source>
        <dbReference type="ARBA" id="ARBA00023027"/>
    </source>
</evidence>
<dbReference type="InterPro" id="IPR012336">
    <property type="entry name" value="Thioredoxin-like_fold"/>
</dbReference>
<dbReference type="GO" id="GO:0004791">
    <property type="term" value="F:thioredoxin-disulfide reductase (NADPH) activity"/>
    <property type="evidence" value="ECO:0007669"/>
    <property type="project" value="InterPro"/>
</dbReference>
<evidence type="ECO:0000259" key="8">
    <source>
        <dbReference type="PROSITE" id="PS51352"/>
    </source>
</evidence>
<dbReference type="InterPro" id="IPR052259">
    <property type="entry name" value="Nucleoredoxin-like"/>
</dbReference>
<dbReference type="Pfam" id="PF13905">
    <property type="entry name" value="Thioredoxin_8"/>
    <property type="match status" value="3"/>
</dbReference>
<protein>
    <recommendedName>
        <fullName evidence="1">protein-disulfide reductase</fullName>
        <ecNumber evidence="1">1.8.1.8</ecNumber>
    </recommendedName>
</protein>
<comment type="catalytic activity">
    <reaction evidence="6">
        <text>[protein]-dithiol + NAD(+) = [protein]-disulfide + NADH + H(+)</text>
        <dbReference type="Rhea" id="RHEA:18749"/>
        <dbReference type="Rhea" id="RHEA-COMP:10593"/>
        <dbReference type="Rhea" id="RHEA-COMP:10594"/>
        <dbReference type="ChEBI" id="CHEBI:15378"/>
        <dbReference type="ChEBI" id="CHEBI:29950"/>
        <dbReference type="ChEBI" id="CHEBI:50058"/>
        <dbReference type="ChEBI" id="CHEBI:57540"/>
        <dbReference type="ChEBI" id="CHEBI:57945"/>
        <dbReference type="EC" id="1.8.1.8"/>
    </reaction>
</comment>
<dbReference type="SUPFAM" id="SSF57889">
    <property type="entry name" value="Cysteine-rich domain"/>
    <property type="match status" value="1"/>
</dbReference>
<accession>A0AAP0I086</accession>
<dbReference type="PANTHER" id="PTHR13871:SF96">
    <property type="entry name" value="THIOREDOXIN DOMAIN-CONTAINING PROTEIN"/>
    <property type="match status" value="1"/>
</dbReference>
<proteinExistence type="inferred from homology"/>
<dbReference type="InterPro" id="IPR046349">
    <property type="entry name" value="C1-like_sf"/>
</dbReference>
<dbReference type="EMBL" id="JBBNAF010000010">
    <property type="protein sequence ID" value="KAK9108088.1"/>
    <property type="molecule type" value="Genomic_DNA"/>
</dbReference>
<name>A0AAP0I086_9MAGN</name>
<dbReference type="PROSITE" id="PS00194">
    <property type="entry name" value="THIOREDOXIN_1"/>
    <property type="match status" value="1"/>
</dbReference>
<evidence type="ECO:0000256" key="3">
    <source>
        <dbReference type="ARBA" id="ARBA00023002"/>
    </source>
</evidence>
<comment type="caution">
    <text evidence="9">The sequence shown here is derived from an EMBL/GenBank/DDBJ whole genome shotgun (WGS) entry which is preliminary data.</text>
</comment>
<dbReference type="PANTHER" id="PTHR13871">
    <property type="entry name" value="THIOREDOXIN"/>
    <property type="match status" value="1"/>
</dbReference>
<dbReference type="Proteomes" id="UP001420932">
    <property type="component" value="Unassembled WGS sequence"/>
</dbReference>
<evidence type="ECO:0000313" key="10">
    <source>
        <dbReference type="Proteomes" id="UP001420932"/>
    </source>
</evidence>
<evidence type="ECO:0000313" key="9">
    <source>
        <dbReference type="EMBL" id="KAK9108088.1"/>
    </source>
</evidence>
<dbReference type="InterPro" id="IPR017937">
    <property type="entry name" value="Thioredoxin_CS"/>
</dbReference>
<reference evidence="9 10" key="1">
    <citation type="submission" date="2024-01" db="EMBL/GenBank/DDBJ databases">
        <title>Genome assemblies of Stephania.</title>
        <authorList>
            <person name="Yang L."/>
        </authorList>
    </citation>
    <scope>NUCLEOTIDE SEQUENCE [LARGE SCALE GENOMIC DNA]</scope>
    <source>
        <strain evidence="9">YNDBR</strain>
        <tissue evidence="9">Leaf</tissue>
    </source>
</reference>
<dbReference type="PROSITE" id="PS51352">
    <property type="entry name" value="THIOREDOXIN_2"/>
    <property type="match status" value="2"/>
</dbReference>
<evidence type="ECO:0000256" key="5">
    <source>
        <dbReference type="ARBA" id="ARBA00025782"/>
    </source>
</evidence>
<comment type="similarity">
    <text evidence="5">Belongs to the nucleoredoxin family.</text>
</comment>
<dbReference type="InterPro" id="IPR036249">
    <property type="entry name" value="Thioredoxin-like_sf"/>
</dbReference>
<evidence type="ECO:0000256" key="2">
    <source>
        <dbReference type="ARBA" id="ARBA00022737"/>
    </source>
</evidence>
<dbReference type="CDD" id="cd03009">
    <property type="entry name" value="TryX_like_TryX_NRX"/>
    <property type="match status" value="2"/>
</dbReference>
<organism evidence="9 10">
    <name type="scientific">Stephania yunnanensis</name>
    <dbReference type="NCBI Taxonomy" id="152371"/>
    <lineage>
        <taxon>Eukaryota</taxon>
        <taxon>Viridiplantae</taxon>
        <taxon>Streptophyta</taxon>
        <taxon>Embryophyta</taxon>
        <taxon>Tracheophyta</taxon>
        <taxon>Spermatophyta</taxon>
        <taxon>Magnoliopsida</taxon>
        <taxon>Ranunculales</taxon>
        <taxon>Menispermaceae</taxon>
        <taxon>Menispermoideae</taxon>
        <taxon>Cissampelideae</taxon>
        <taxon>Stephania</taxon>
    </lineage>
</organism>
<dbReference type="AlphaFoldDB" id="A0AAP0I086"/>
<dbReference type="InterPro" id="IPR045870">
    <property type="entry name" value="TryX_NRX_thioredoxin_dom"/>
</dbReference>
<comment type="catalytic activity">
    <reaction evidence="7">
        <text>[protein]-dithiol + NADP(+) = [protein]-disulfide + NADPH + H(+)</text>
        <dbReference type="Rhea" id="RHEA:18753"/>
        <dbReference type="Rhea" id="RHEA-COMP:10593"/>
        <dbReference type="Rhea" id="RHEA-COMP:10594"/>
        <dbReference type="ChEBI" id="CHEBI:15378"/>
        <dbReference type="ChEBI" id="CHEBI:29950"/>
        <dbReference type="ChEBI" id="CHEBI:50058"/>
        <dbReference type="ChEBI" id="CHEBI:57783"/>
        <dbReference type="ChEBI" id="CHEBI:58349"/>
        <dbReference type="EC" id="1.8.1.8"/>
    </reaction>
</comment>